<dbReference type="EMBL" id="GGEC01005427">
    <property type="protein sequence ID" value="MBW85910.1"/>
    <property type="molecule type" value="Transcribed_RNA"/>
</dbReference>
<evidence type="ECO:0000313" key="1">
    <source>
        <dbReference type="EMBL" id="MBW85910.1"/>
    </source>
</evidence>
<accession>A0A2P2IXF9</accession>
<sequence>MGASLWQGVLCLVGDSPSLSIPQRSNGSPKPYTNHCCSLVSAAGICLLPCLGEDQSIC</sequence>
<name>A0A2P2IXF9_RHIMU</name>
<protein>
    <submittedName>
        <fullName evidence="1">Uncharacterized protein</fullName>
    </submittedName>
</protein>
<organism evidence="1">
    <name type="scientific">Rhizophora mucronata</name>
    <name type="common">Asiatic mangrove</name>
    <dbReference type="NCBI Taxonomy" id="61149"/>
    <lineage>
        <taxon>Eukaryota</taxon>
        <taxon>Viridiplantae</taxon>
        <taxon>Streptophyta</taxon>
        <taxon>Embryophyta</taxon>
        <taxon>Tracheophyta</taxon>
        <taxon>Spermatophyta</taxon>
        <taxon>Magnoliopsida</taxon>
        <taxon>eudicotyledons</taxon>
        <taxon>Gunneridae</taxon>
        <taxon>Pentapetalae</taxon>
        <taxon>rosids</taxon>
        <taxon>fabids</taxon>
        <taxon>Malpighiales</taxon>
        <taxon>Rhizophoraceae</taxon>
        <taxon>Rhizophora</taxon>
    </lineage>
</organism>
<proteinExistence type="predicted"/>
<reference evidence="1" key="1">
    <citation type="submission" date="2018-02" db="EMBL/GenBank/DDBJ databases">
        <title>Rhizophora mucronata_Transcriptome.</title>
        <authorList>
            <person name="Meera S.P."/>
            <person name="Sreeshan A."/>
            <person name="Augustine A."/>
        </authorList>
    </citation>
    <scope>NUCLEOTIDE SEQUENCE</scope>
    <source>
        <tissue evidence="1">Leaf</tissue>
    </source>
</reference>
<dbReference type="AlphaFoldDB" id="A0A2P2IXF9"/>